<dbReference type="Gene3D" id="1.10.730.20">
    <property type="match status" value="1"/>
</dbReference>
<keyword evidence="10" id="KW-0862">Zinc</keyword>
<feature type="short sequence motif" description="'HIGH' region" evidence="10">
    <location>
        <begin position="59"/>
        <end position="69"/>
    </location>
</feature>
<dbReference type="STRING" id="34097.SAMN02745150_00605"/>
<dbReference type="GO" id="GO:0006428">
    <property type="term" value="P:isoleucyl-tRNA aminoacylation"/>
    <property type="evidence" value="ECO:0007669"/>
    <property type="project" value="UniProtKB-UniRule"/>
</dbReference>
<dbReference type="GO" id="GO:0008270">
    <property type="term" value="F:zinc ion binding"/>
    <property type="evidence" value="ECO:0007669"/>
    <property type="project" value="UniProtKB-UniRule"/>
</dbReference>
<organism evidence="13 14">
    <name type="scientific">Brevinema andersonii</name>
    <dbReference type="NCBI Taxonomy" id="34097"/>
    <lineage>
        <taxon>Bacteria</taxon>
        <taxon>Pseudomonadati</taxon>
        <taxon>Spirochaetota</taxon>
        <taxon>Spirochaetia</taxon>
        <taxon>Brevinematales</taxon>
        <taxon>Brevinemataceae</taxon>
        <taxon>Brevinema</taxon>
    </lineage>
</organism>
<evidence type="ECO:0000256" key="9">
    <source>
        <dbReference type="ARBA" id="ARBA00048359"/>
    </source>
</evidence>
<feature type="binding site" evidence="10">
    <location>
        <position position="915"/>
    </location>
    <ligand>
        <name>Zn(2+)</name>
        <dbReference type="ChEBI" id="CHEBI:29105"/>
    </ligand>
</feature>
<dbReference type="InterPro" id="IPR002300">
    <property type="entry name" value="aa-tRNA-synth_Ia"/>
</dbReference>
<dbReference type="InterPro" id="IPR023585">
    <property type="entry name" value="Ile-tRNA-ligase_type1"/>
</dbReference>
<keyword evidence="3 10" id="KW-0436">Ligase</keyword>
<dbReference type="PANTHER" id="PTHR42765:SF1">
    <property type="entry name" value="ISOLEUCINE--TRNA LIGASE, MITOCHONDRIAL"/>
    <property type="match status" value="1"/>
</dbReference>
<feature type="domain" description="Methionyl/Valyl/Leucyl/Isoleucyl-tRNA synthetase anticodon-binding" evidence="12">
    <location>
        <begin position="679"/>
        <end position="828"/>
    </location>
</feature>
<feature type="binding site" evidence="10">
    <location>
        <position position="896"/>
    </location>
    <ligand>
        <name>Zn(2+)</name>
        <dbReference type="ChEBI" id="CHEBI:29105"/>
    </ligand>
</feature>
<comment type="similarity">
    <text evidence="1 10">Belongs to the class-I aminoacyl-tRNA synthetase family. IleS type 1 subfamily.</text>
</comment>
<evidence type="ECO:0000313" key="13">
    <source>
        <dbReference type="EMBL" id="SFB75106.1"/>
    </source>
</evidence>
<evidence type="ECO:0000256" key="7">
    <source>
        <dbReference type="ARBA" id="ARBA00023146"/>
    </source>
</evidence>
<dbReference type="InterPro" id="IPR001412">
    <property type="entry name" value="aa-tRNA-synth_I_CS"/>
</dbReference>
<dbReference type="CDD" id="cd00818">
    <property type="entry name" value="IleRS_core"/>
    <property type="match status" value="1"/>
</dbReference>
<dbReference type="InterPro" id="IPR013155">
    <property type="entry name" value="M/V/L/I-tRNA-synth_anticd-bd"/>
</dbReference>
<dbReference type="InterPro" id="IPR050081">
    <property type="entry name" value="Ile-tRNA_ligase"/>
</dbReference>
<dbReference type="GO" id="GO:0000049">
    <property type="term" value="F:tRNA binding"/>
    <property type="evidence" value="ECO:0007669"/>
    <property type="project" value="InterPro"/>
</dbReference>
<comment type="catalytic activity">
    <reaction evidence="9 10">
        <text>tRNA(Ile) + L-isoleucine + ATP = L-isoleucyl-tRNA(Ile) + AMP + diphosphate</text>
        <dbReference type="Rhea" id="RHEA:11060"/>
        <dbReference type="Rhea" id="RHEA-COMP:9666"/>
        <dbReference type="Rhea" id="RHEA-COMP:9695"/>
        <dbReference type="ChEBI" id="CHEBI:30616"/>
        <dbReference type="ChEBI" id="CHEBI:33019"/>
        <dbReference type="ChEBI" id="CHEBI:58045"/>
        <dbReference type="ChEBI" id="CHEBI:78442"/>
        <dbReference type="ChEBI" id="CHEBI:78528"/>
        <dbReference type="ChEBI" id="CHEBI:456215"/>
        <dbReference type="EC" id="6.1.1.5"/>
    </reaction>
</comment>
<evidence type="ECO:0000259" key="11">
    <source>
        <dbReference type="Pfam" id="PF00133"/>
    </source>
</evidence>
<dbReference type="InterPro" id="IPR033708">
    <property type="entry name" value="Anticodon_Ile_BEm"/>
</dbReference>
<evidence type="ECO:0000256" key="5">
    <source>
        <dbReference type="ARBA" id="ARBA00022840"/>
    </source>
</evidence>
<feature type="binding site" evidence="10">
    <location>
        <position position="899"/>
    </location>
    <ligand>
        <name>Zn(2+)</name>
        <dbReference type="ChEBI" id="CHEBI:29105"/>
    </ligand>
</feature>
<comment type="cofactor">
    <cofactor evidence="10">
        <name>Zn(2+)</name>
        <dbReference type="ChEBI" id="CHEBI:29105"/>
    </cofactor>
    <text evidence="10">Binds 1 zinc ion per subunit.</text>
</comment>
<dbReference type="GO" id="GO:0004822">
    <property type="term" value="F:isoleucine-tRNA ligase activity"/>
    <property type="evidence" value="ECO:0007669"/>
    <property type="project" value="UniProtKB-UniRule"/>
</dbReference>
<keyword evidence="7 10" id="KW-0030">Aminoacyl-tRNA synthetase</keyword>
<keyword evidence="2 10" id="KW-0963">Cytoplasm</keyword>
<evidence type="ECO:0000259" key="12">
    <source>
        <dbReference type="Pfam" id="PF08264"/>
    </source>
</evidence>
<evidence type="ECO:0000256" key="4">
    <source>
        <dbReference type="ARBA" id="ARBA00022741"/>
    </source>
</evidence>
<dbReference type="CDD" id="cd07960">
    <property type="entry name" value="Anticodon_Ia_Ile_BEm"/>
    <property type="match status" value="1"/>
</dbReference>
<dbReference type="Gene3D" id="3.40.50.620">
    <property type="entry name" value="HUPs"/>
    <property type="match status" value="2"/>
</dbReference>
<dbReference type="GO" id="GO:0002161">
    <property type="term" value="F:aminoacyl-tRNA deacylase activity"/>
    <property type="evidence" value="ECO:0007669"/>
    <property type="project" value="InterPro"/>
</dbReference>
<dbReference type="InterPro" id="IPR009080">
    <property type="entry name" value="tRNAsynth_Ia_anticodon-bd"/>
</dbReference>
<feature type="binding site" evidence="10">
    <location>
        <position position="556"/>
    </location>
    <ligand>
        <name>L-isoleucyl-5'-AMP</name>
        <dbReference type="ChEBI" id="CHEBI:178002"/>
    </ligand>
</feature>
<dbReference type="Proteomes" id="UP000240042">
    <property type="component" value="Unassembled WGS sequence"/>
</dbReference>
<comment type="subcellular location">
    <subcellularLocation>
        <location evidence="10">Cytoplasm</location>
    </subcellularLocation>
</comment>
<evidence type="ECO:0000256" key="2">
    <source>
        <dbReference type="ARBA" id="ARBA00022490"/>
    </source>
</evidence>
<keyword evidence="5 10" id="KW-0067">ATP-binding</keyword>
<comment type="domain">
    <text evidence="10">IleRS has two distinct active sites: one for aminoacylation and one for editing. The misactivated valine is translocated from the active site to the editing site, which sterically excludes the correctly activated isoleucine. The single editing site contains two valyl binding pockets, one specific for each substrate (Val-AMP or Val-tRNA(Ile)).</text>
</comment>
<keyword evidence="4 10" id="KW-0547">Nucleotide-binding</keyword>
<evidence type="ECO:0000256" key="10">
    <source>
        <dbReference type="HAMAP-Rule" id="MF_02002"/>
    </source>
</evidence>
<dbReference type="InterPro" id="IPR009008">
    <property type="entry name" value="Val/Leu/Ile-tRNA-synth_edit"/>
</dbReference>
<dbReference type="NCBIfam" id="TIGR00392">
    <property type="entry name" value="ileS"/>
    <property type="match status" value="1"/>
</dbReference>
<gene>
    <name evidence="10" type="primary">ileS</name>
    <name evidence="13" type="ORF">SAMN02745150_00605</name>
</gene>
<dbReference type="EMBL" id="FOKY01000002">
    <property type="protein sequence ID" value="SFB75106.1"/>
    <property type="molecule type" value="Genomic_DNA"/>
</dbReference>
<dbReference type="EC" id="6.1.1.5" evidence="10"/>
<evidence type="ECO:0000256" key="3">
    <source>
        <dbReference type="ARBA" id="ARBA00022598"/>
    </source>
</evidence>
<keyword evidence="14" id="KW-1185">Reference proteome</keyword>
<sequence length="921" mass="106723">MSKKEKFPVNLPKTDFDMRAGLVEKEPKILAKWESIDLYNKKLQARNNAPKFILHDGPPYANGNIHVGTALNKILKDIICRYRYSQGYQTPYIPGWDCHGLPIELNTLKSLGIEAQKLSDIELREKCRAYAWNFVEKQKTSFIRLGVDGDWQHPYLTMSNQYEASIMKAFGILVGKGYIYRGERPIYWSPVSRTALADAEVEYQEHTSPAIYVLFPVENKANTYVVIWTTTPWTLPANTAVAFHPEADYVELTLQNGRKIIIADPLKEAVLNANNMQGVSSSKLDKKDIEALKVKHPWIDRESVVVFADYVTMDTGTGIVHTAPGHGPDDFITGQKYNLPTLSPVDDSGRFTKEVPEWEGEYIFDANPKIVEFLAGKGLIWHASIIKHSYPHDWRAKTPLIFRTKPQWFFRVSDLMLTQQALSALPAVQWTPQWGEERLKNMLINRPDWCISRQRKWGVPIPAFYCNHCSNILINEELINQIAKKVQTHGLEYWLGNSANTILQEILGTVPSCECGNDIFKKEEDILDVWFDSGTSHFAVLDSNSELNCPADLYLEGSDQYRGWFQASLWNSIALHNYASFKSILTHGWVLDEEGRQMHKSLGNTVAPEEITKKFGADILRLWVVTEDFTKDLRIGKNIIQKTIDLYRKLRNTFRYMLGNLYNFTENDILDYSHLEPLDQYMLHKLYLLKETTDKFMEKYQFHRAYREIFNFCIIELSSQYFDILKDRLYILAPHSSKRLSAQTVLFYILKELMTMLSPVLVFTMEEVYDHAELNNKLESVHLLSRNYLPKEWENKKLADVFTILEYIREEAQLELQKLRDQGIIGSSLEAGIILKTSNIEMLKEYQDTISEMLMVSELELKQNNSQELIHIKNQYQEISHPKIFISTFKSNKTRCERCWHHKDDVNIQGLCLRCQENIIN</sequence>
<dbReference type="PROSITE" id="PS00178">
    <property type="entry name" value="AA_TRNA_LIGASE_I"/>
    <property type="match status" value="1"/>
</dbReference>
<feature type="binding site" evidence="10">
    <location>
        <position position="600"/>
    </location>
    <ligand>
        <name>ATP</name>
        <dbReference type="ChEBI" id="CHEBI:30616"/>
    </ligand>
</feature>
<dbReference type="GO" id="GO:0005829">
    <property type="term" value="C:cytosol"/>
    <property type="evidence" value="ECO:0007669"/>
    <property type="project" value="TreeGrafter"/>
</dbReference>
<dbReference type="Pfam" id="PF08264">
    <property type="entry name" value="Anticodon_1"/>
    <property type="match status" value="1"/>
</dbReference>
<evidence type="ECO:0000313" key="14">
    <source>
        <dbReference type="Proteomes" id="UP000240042"/>
    </source>
</evidence>
<dbReference type="SUPFAM" id="SSF52374">
    <property type="entry name" value="Nucleotidylyl transferase"/>
    <property type="match status" value="1"/>
</dbReference>
<feature type="short sequence motif" description="'KMSKS' region" evidence="10">
    <location>
        <begin position="597"/>
        <end position="601"/>
    </location>
</feature>
<name>A0A1I1DL01_BREAD</name>
<dbReference type="InterPro" id="IPR002301">
    <property type="entry name" value="Ile-tRNA-ligase"/>
</dbReference>
<dbReference type="RefSeq" id="WP_092318486.1">
    <property type="nucleotide sequence ID" value="NZ_FOKY01000002.1"/>
</dbReference>
<dbReference type="OrthoDB" id="9810365at2"/>
<dbReference type="SUPFAM" id="SSF50677">
    <property type="entry name" value="ValRS/IleRS/LeuRS editing domain"/>
    <property type="match status" value="1"/>
</dbReference>
<evidence type="ECO:0000256" key="1">
    <source>
        <dbReference type="ARBA" id="ARBA00006887"/>
    </source>
</evidence>
<dbReference type="PRINTS" id="PR00984">
    <property type="entry name" value="TRNASYNTHILE"/>
</dbReference>
<reference evidence="14" key="1">
    <citation type="submission" date="2016-10" db="EMBL/GenBank/DDBJ databases">
        <authorList>
            <person name="Varghese N."/>
            <person name="Submissions S."/>
        </authorList>
    </citation>
    <scope>NUCLEOTIDE SEQUENCE [LARGE SCALE GENOMIC DNA]</scope>
    <source>
        <strain evidence="14">ATCC 43811</strain>
    </source>
</reference>
<dbReference type="Gene3D" id="3.90.740.10">
    <property type="entry name" value="Valyl/Leucyl/Isoleucyl-tRNA synthetase, editing domain"/>
    <property type="match status" value="1"/>
</dbReference>
<feature type="domain" description="Aminoacyl-tRNA synthetase class Ia" evidence="11">
    <location>
        <begin position="29"/>
        <end position="635"/>
    </location>
</feature>
<keyword evidence="6 10" id="KW-0648">Protein biosynthesis</keyword>
<comment type="function">
    <text evidence="8 10">Catalyzes the attachment of isoleucine to tRNA(Ile). As IleRS can inadvertently accommodate and process structurally similar amino acids such as valine, to avoid such errors it has two additional distinct tRNA(Ile)-dependent editing activities. One activity is designated as 'pretransfer' editing and involves the hydrolysis of activated Val-AMP. The other activity is designated 'posttransfer' editing and involves deacylation of mischarged Val-tRNA(Ile).</text>
</comment>
<protein>
    <recommendedName>
        <fullName evidence="10">Isoleucine--tRNA ligase</fullName>
        <ecNumber evidence="10">6.1.1.5</ecNumber>
    </recommendedName>
    <alternativeName>
        <fullName evidence="10">Isoleucyl-tRNA synthetase</fullName>
        <shortName evidence="10">IleRS</shortName>
    </alternativeName>
</protein>
<dbReference type="InterPro" id="IPR014729">
    <property type="entry name" value="Rossmann-like_a/b/a_fold"/>
</dbReference>
<dbReference type="FunFam" id="3.40.50.620:FF:000152">
    <property type="entry name" value="Isoleucine--tRNA ligase"/>
    <property type="match status" value="1"/>
</dbReference>
<accession>A0A1I1DL01</accession>
<keyword evidence="10" id="KW-0479">Metal-binding</keyword>
<evidence type="ECO:0000256" key="6">
    <source>
        <dbReference type="ARBA" id="ARBA00022917"/>
    </source>
</evidence>
<evidence type="ECO:0000256" key="8">
    <source>
        <dbReference type="ARBA" id="ARBA00025217"/>
    </source>
</evidence>
<dbReference type="SUPFAM" id="SSF47323">
    <property type="entry name" value="Anticodon-binding domain of a subclass of class I aminoacyl-tRNA synthetases"/>
    <property type="match status" value="1"/>
</dbReference>
<dbReference type="Gene3D" id="1.10.10.830">
    <property type="entry name" value="Ile-tRNA synthetase CP2 domain-like"/>
    <property type="match status" value="1"/>
</dbReference>
<dbReference type="GO" id="GO:0005524">
    <property type="term" value="F:ATP binding"/>
    <property type="evidence" value="ECO:0007669"/>
    <property type="project" value="UniProtKB-UniRule"/>
</dbReference>
<feature type="binding site" evidence="10">
    <location>
        <position position="912"/>
    </location>
    <ligand>
        <name>Zn(2+)</name>
        <dbReference type="ChEBI" id="CHEBI:29105"/>
    </ligand>
</feature>
<proteinExistence type="inferred from homology"/>
<dbReference type="Pfam" id="PF00133">
    <property type="entry name" value="tRNA-synt_1"/>
    <property type="match status" value="1"/>
</dbReference>
<dbReference type="PANTHER" id="PTHR42765">
    <property type="entry name" value="SOLEUCYL-TRNA SYNTHETASE"/>
    <property type="match status" value="1"/>
</dbReference>
<comment type="subunit">
    <text evidence="10">Monomer.</text>
</comment>
<dbReference type="AlphaFoldDB" id="A0A1I1DL01"/>
<dbReference type="HAMAP" id="MF_02002">
    <property type="entry name" value="Ile_tRNA_synth_type1"/>
    <property type="match status" value="1"/>
</dbReference>